<organism evidence="1 3">
    <name type="scientific">Rhodococcus erythropolis</name>
    <name type="common">Arthrobacter picolinophilus</name>
    <dbReference type="NCBI Taxonomy" id="1833"/>
    <lineage>
        <taxon>Bacteria</taxon>
        <taxon>Bacillati</taxon>
        <taxon>Actinomycetota</taxon>
        <taxon>Actinomycetes</taxon>
        <taxon>Mycobacteriales</taxon>
        <taxon>Nocardiaceae</taxon>
        <taxon>Rhodococcus</taxon>
        <taxon>Rhodococcus erythropolis group</taxon>
    </lineage>
</organism>
<geneLocation type="plasmid" evidence="1 3">
    <name>pMGMM8_1</name>
</geneLocation>
<dbReference type="EMBL" id="CP133193">
    <property type="protein sequence ID" value="WMN03215.1"/>
    <property type="molecule type" value="Genomic_DNA"/>
</dbReference>
<evidence type="ECO:0000313" key="2">
    <source>
        <dbReference type="EMBL" id="WMN03215.1"/>
    </source>
</evidence>
<proteinExistence type="predicted"/>
<dbReference type="AlphaFoldDB" id="A0AAX4A014"/>
<evidence type="ECO:0000313" key="3">
    <source>
        <dbReference type="Proteomes" id="UP001230933"/>
    </source>
</evidence>
<protein>
    <submittedName>
        <fullName evidence="1">Uncharacterized protein</fullName>
    </submittedName>
</protein>
<geneLocation type="plasmid" evidence="2 3">
    <name>pMGMM8_3</name>
</geneLocation>
<accession>A0AAX4A014</accession>
<dbReference type="Proteomes" id="UP001230933">
    <property type="component" value="Plasmid pMGMM8_1"/>
</dbReference>
<dbReference type="EMBL" id="CP133191">
    <property type="protein sequence ID" value="WMN03160.1"/>
    <property type="molecule type" value="Genomic_DNA"/>
</dbReference>
<reference evidence="1" key="1">
    <citation type="submission" date="2023-08" db="EMBL/GenBank/DDBJ databases">
        <title>Isolation and Characterization of Rhodococcus erythropolis MGMM8.</title>
        <authorList>
            <person name="Diabankana R.G.C."/>
            <person name="Afordoanyi D.M."/>
            <person name="Validov S.Z."/>
        </authorList>
    </citation>
    <scope>NUCLEOTIDE SEQUENCE</scope>
    <source>
        <strain evidence="1">MGMM8</strain>
        <plasmid evidence="1">pMGMM8_1</plasmid>
        <plasmid evidence="2">pMGMM8_3</plasmid>
    </source>
</reference>
<dbReference type="RefSeq" id="WP_308372589.1">
    <property type="nucleotide sequence ID" value="NZ_CP133191.1"/>
</dbReference>
<sequence>MTDKNGKSKDATAVGSRVRMTVSDADTEGGVTCTGVVIEDYEDMVVDRGSVGRDWAPVQRWAIALDDGRLVFANDEDLTVAD</sequence>
<keyword evidence="1" id="KW-0614">Plasmid</keyword>
<name>A0AAX4A014_RHOER</name>
<dbReference type="Proteomes" id="UP001230933">
    <property type="component" value="Plasmid pMGMM8_3"/>
</dbReference>
<evidence type="ECO:0000313" key="1">
    <source>
        <dbReference type="EMBL" id="WMN03160.1"/>
    </source>
</evidence>
<gene>
    <name evidence="1" type="ORF">QIE55_32675</name>
    <name evidence="2" type="ORF">QIE55_33065</name>
</gene>